<feature type="domain" description="Large ribosomal subunit protein bL25 beta" evidence="2">
    <location>
        <begin position="98"/>
        <end position="182"/>
    </location>
</feature>
<gene>
    <name evidence="3" type="ORF">A4U43_C07F29410</name>
</gene>
<dbReference type="Proteomes" id="UP000243459">
    <property type="component" value="Chromosome 7"/>
</dbReference>
<reference evidence="4" key="1">
    <citation type="journal article" date="2017" name="Nat. Commun.">
        <title>The asparagus genome sheds light on the origin and evolution of a young Y chromosome.</title>
        <authorList>
            <person name="Harkess A."/>
            <person name="Zhou J."/>
            <person name="Xu C."/>
            <person name="Bowers J.E."/>
            <person name="Van der Hulst R."/>
            <person name="Ayyampalayam S."/>
            <person name="Mercati F."/>
            <person name="Riccardi P."/>
            <person name="McKain M.R."/>
            <person name="Kakrana A."/>
            <person name="Tang H."/>
            <person name="Ray J."/>
            <person name="Groenendijk J."/>
            <person name="Arikit S."/>
            <person name="Mathioni S.M."/>
            <person name="Nakano M."/>
            <person name="Shan H."/>
            <person name="Telgmann-Rauber A."/>
            <person name="Kanno A."/>
            <person name="Yue Z."/>
            <person name="Chen H."/>
            <person name="Li W."/>
            <person name="Chen Y."/>
            <person name="Xu X."/>
            <person name="Zhang Y."/>
            <person name="Luo S."/>
            <person name="Chen H."/>
            <person name="Gao J."/>
            <person name="Mao Z."/>
            <person name="Pires J.C."/>
            <person name="Luo M."/>
            <person name="Kudrna D."/>
            <person name="Wing R.A."/>
            <person name="Meyers B.C."/>
            <person name="Yi K."/>
            <person name="Kong H."/>
            <person name="Lavrijsen P."/>
            <person name="Sunseri F."/>
            <person name="Falavigna A."/>
            <person name="Ye Y."/>
            <person name="Leebens-Mack J.H."/>
            <person name="Chen G."/>
        </authorList>
    </citation>
    <scope>NUCLEOTIDE SEQUENCE [LARGE SCALE GENOMIC DNA]</scope>
    <source>
        <strain evidence="4">cv. DH0086</strain>
    </source>
</reference>
<evidence type="ECO:0000313" key="4">
    <source>
        <dbReference type="Proteomes" id="UP000243459"/>
    </source>
</evidence>
<dbReference type="GO" id="GO:0008097">
    <property type="term" value="F:5S rRNA binding"/>
    <property type="evidence" value="ECO:0007669"/>
    <property type="project" value="TreeGrafter"/>
</dbReference>
<keyword evidence="4" id="KW-1185">Reference proteome</keyword>
<dbReference type="InterPro" id="IPR020930">
    <property type="entry name" value="Ribosomal_uL5_bac-type"/>
</dbReference>
<dbReference type="EMBL" id="CM007387">
    <property type="protein sequence ID" value="ONK64743.1"/>
    <property type="molecule type" value="Genomic_DNA"/>
</dbReference>
<dbReference type="Gramene" id="ONK64743">
    <property type="protein sequence ID" value="ONK64743"/>
    <property type="gene ID" value="A4U43_C07F29410"/>
</dbReference>
<dbReference type="InterPro" id="IPR037121">
    <property type="entry name" value="Ribosomal_bL25_C"/>
</dbReference>
<dbReference type="GO" id="GO:0003735">
    <property type="term" value="F:structural constituent of ribosome"/>
    <property type="evidence" value="ECO:0007669"/>
    <property type="project" value="InterPro"/>
</dbReference>
<dbReference type="AlphaFoldDB" id="A0A5P1EG57"/>
<feature type="region of interest" description="Disordered" evidence="1">
    <location>
        <begin position="22"/>
        <end position="61"/>
    </location>
</feature>
<dbReference type="GO" id="GO:0006412">
    <property type="term" value="P:translation"/>
    <property type="evidence" value="ECO:0007669"/>
    <property type="project" value="InterPro"/>
</dbReference>
<evidence type="ECO:0000259" key="2">
    <source>
        <dbReference type="Pfam" id="PF14693"/>
    </source>
</evidence>
<dbReference type="PANTHER" id="PTHR33284:SF2">
    <property type="entry name" value="RIBOSOMAL PROTEIN L25_GLN-TRNA SYNTHETASE, ANTI-CODON-BINDING DOMAIN-CONTAINING PROTEIN"/>
    <property type="match status" value="1"/>
</dbReference>
<dbReference type="PANTHER" id="PTHR33284">
    <property type="entry name" value="RIBOSOMAL PROTEIN L25/GLN-TRNA SYNTHETASE, ANTI-CODON-BINDING DOMAIN-CONTAINING PROTEIN"/>
    <property type="match status" value="1"/>
</dbReference>
<sequence>MNRWRLIAGGGAALLRRISSSSSDPNLQTIKRSRGSTRAQARRTRSGGRAGIPGVHAGHGSSTVLQSGTVLPIKVHKNEETGQILNLVMAWADEGKDMTVLVPVVYKGEKACPGLKKGGYLQKIRTTLKYLCPTEHIPQKIEIDLTNLDIDDRVLLQDVKVHESLKLLSKNNAIPICKILATKPPEPETKETTTEAN</sequence>
<dbReference type="GO" id="GO:0022625">
    <property type="term" value="C:cytosolic large ribosomal subunit"/>
    <property type="evidence" value="ECO:0007669"/>
    <property type="project" value="TreeGrafter"/>
</dbReference>
<protein>
    <recommendedName>
        <fullName evidence="2">Large ribosomal subunit protein bL25 beta domain-containing protein</fullName>
    </recommendedName>
</protein>
<accession>A0A5P1EG57</accession>
<name>A0A5P1EG57_ASPOF</name>
<dbReference type="SUPFAM" id="SSF50715">
    <property type="entry name" value="Ribosomal protein L25-like"/>
    <property type="match status" value="1"/>
</dbReference>
<dbReference type="GO" id="GO:0003729">
    <property type="term" value="F:mRNA binding"/>
    <property type="evidence" value="ECO:0007669"/>
    <property type="project" value="EnsemblPlants"/>
</dbReference>
<feature type="compositionally biased region" description="Basic residues" evidence="1">
    <location>
        <begin position="31"/>
        <end position="46"/>
    </location>
</feature>
<dbReference type="OMA" id="HQDETIQ"/>
<dbReference type="FunFam" id="2.170.120.20:FF:000006">
    <property type="entry name" value="Ribosomal protein L25/Gln-tRNA synthetase, anti-codon-binding domain-containing protein"/>
    <property type="match status" value="1"/>
</dbReference>
<dbReference type="InterPro" id="IPR020057">
    <property type="entry name" value="Ribosomal_bL25_b-dom"/>
</dbReference>
<dbReference type="Gene3D" id="2.170.120.20">
    <property type="entry name" value="Ribosomal protein L25, beta domain"/>
    <property type="match status" value="1"/>
</dbReference>
<organism evidence="3 4">
    <name type="scientific">Asparagus officinalis</name>
    <name type="common">Garden asparagus</name>
    <dbReference type="NCBI Taxonomy" id="4686"/>
    <lineage>
        <taxon>Eukaryota</taxon>
        <taxon>Viridiplantae</taxon>
        <taxon>Streptophyta</taxon>
        <taxon>Embryophyta</taxon>
        <taxon>Tracheophyta</taxon>
        <taxon>Spermatophyta</taxon>
        <taxon>Magnoliopsida</taxon>
        <taxon>Liliopsida</taxon>
        <taxon>Asparagales</taxon>
        <taxon>Asparagaceae</taxon>
        <taxon>Asparagoideae</taxon>
        <taxon>Asparagus</taxon>
    </lineage>
</organism>
<dbReference type="InterPro" id="IPR011035">
    <property type="entry name" value="Ribosomal_bL25/Gln-tRNA_synth"/>
</dbReference>
<evidence type="ECO:0000256" key="1">
    <source>
        <dbReference type="SAM" id="MobiDB-lite"/>
    </source>
</evidence>
<proteinExistence type="predicted"/>
<dbReference type="Pfam" id="PF14693">
    <property type="entry name" value="Ribosomal_TL5_C"/>
    <property type="match status" value="1"/>
</dbReference>
<evidence type="ECO:0000313" key="3">
    <source>
        <dbReference type="EMBL" id="ONK64743.1"/>
    </source>
</evidence>